<name>A0A4R6TAZ3_9BACT</name>
<evidence type="ECO:0000259" key="1">
    <source>
        <dbReference type="Pfam" id="PF00534"/>
    </source>
</evidence>
<dbReference type="Proteomes" id="UP000294535">
    <property type="component" value="Unassembled WGS sequence"/>
</dbReference>
<protein>
    <submittedName>
        <fullName evidence="3">Glycosyltransferase involved in cell wall biosynthesis</fullName>
    </submittedName>
</protein>
<dbReference type="PANTHER" id="PTHR45947">
    <property type="entry name" value="SULFOQUINOVOSYL TRANSFERASE SQD2"/>
    <property type="match status" value="1"/>
</dbReference>
<dbReference type="InterPro" id="IPR050194">
    <property type="entry name" value="Glycosyltransferase_grp1"/>
</dbReference>
<reference evidence="3 4" key="1">
    <citation type="submission" date="2019-03" db="EMBL/GenBank/DDBJ databases">
        <title>Genomic Encyclopedia of Type Strains, Phase III (KMG-III): the genomes of soil and plant-associated and newly described type strains.</title>
        <authorList>
            <person name="Whitman W."/>
        </authorList>
    </citation>
    <scope>NUCLEOTIDE SEQUENCE [LARGE SCALE GENOMIC DNA]</scope>
    <source>
        <strain evidence="3 4">CECT 8446</strain>
    </source>
</reference>
<evidence type="ECO:0000259" key="2">
    <source>
        <dbReference type="Pfam" id="PF13439"/>
    </source>
</evidence>
<keyword evidence="4" id="KW-1185">Reference proteome</keyword>
<dbReference type="InterPro" id="IPR028098">
    <property type="entry name" value="Glyco_trans_4-like_N"/>
</dbReference>
<sequence>MNLCIISESKSAEKPESFIKVHKDFLEGNVHFLYGGTLPKYSEKYGPLEKYPTFWKRITARLGAKRLDTPLIAGLKHYLKTEKIDVVLAEYGTTGAQVFPVCQELGIPLVVHFHGYDISKKEVLAYHNTLYSKMFAYASAIIAVSNDMKEDLVAAGASLEKVVVNPYGPQEKFFHLHPDFASNSILAVGRMIDKKAPYYTILAFQKLIHEFPDLKMVMVGSGYLENAMRNLVFGMGLEKNISIKGWIQHSELEDYFKRAFCFVQHSVVAEDGDSEGTPVGILEAAAAGLPVVSTKHKGIKDVVIDSKTGFLVEEHDVEGMYQQLKKIVVDRKLATQMGSSGRNFIKTNFDLNKHISILQTLLYQACLTKNI</sequence>
<dbReference type="Pfam" id="PF13439">
    <property type="entry name" value="Glyco_transf_4"/>
    <property type="match status" value="1"/>
</dbReference>
<evidence type="ECO:0000313" key="3">
    <source>
        <dbReference type="EMBL" id="TDQ19379.1"/>
    </source>
</evidence>
<dbReference type="PANTHER" id="PTHR45947:SF3">
    <property type="entry name" value="SULFOQUINOVOSYL TRANSFERASE SQD2"/>
    <property type="match status" value="1"/>
</dbReference>
<dbReference type="InterPro" id="IPR001296">
    <property type="entry name" value="Glyco_trans_1"/>
</dbReference>
<feature type="domain" description="Glycosyltransferase subfamily 4-like N-terminal" evidence="2">
    <location>
        <begin position="60"/>
        <end position="166"/>
    </location>
</feature>
<evidence type="ECO:0000313" key="4">
    <source>
        <dbReference type="Proteomes" id="UP000294535"/>
    </source>
</evidence>
<dbReference type="EMBL" id="SNYF01000005">
    <property type="protein sequence ID" value="TDQ19379.1"/>
    <property type="molecule type" value="Genomic_DNA"/>
</dbReference>
<dbReference type="Pfam" id="PF00534">
    <property type="entry name" value="Glycos_transf_1"/>
    <property type="match status" value="1"/>
</dbReference>
<dbReference type="GO" id="GO:0016757">
    <property type="term" value="F:glycosyltransferase activity"/>
    <property type="evidence" value="ECO:0007669"/>
    <property type="project" value="InterPro"/>
</dbReference>
<dbReference type="Gene3D" id="3.40.50.2000">
    <property type="entry name" value="Glycogen Phosphorylase B"/>
    <property type="match status" value="2"/>
</dbReference>
<comment type="caution">
    <text evidence="3">The sequence shown here is derived from an EMBL/GenBank/DDBJ whole genome shotgun (WGS) entry which is preliminary data.</text>
</comment>
<accession>A0A4R6TAZ3</accession>
<gene>
    <name evidence="3" type="ORF">DFQ04_1200</name>
</gene>
<feature type="domain" description="Glycosyl transferase family 1" evidence="1">
    <location>
        <begin position="182"/>
        <end position="343"/>
    </location>
</feature>
<keyword evidence="3" id="KW-0808">Transferase</keyword>
<organism evidence="3 4">
    <name type="scientific">Algoriphagus boseongensis</name>
    <dbReference type="NCBI Taxonomy" id="1442587"/>
    <lineage>
        <taxon>Bacteria</taxon>
        <taxon>Pseudomonadati</taxon>
        <taxon>Bacteroidota</taxon>
        <taxon>Cytophagia</taxon>
        <taxon>Cytophagales</taxon>
        <taxon>Cyclobacteriaceae</taxon>
        <taxon>Algoriphagus</taxon>
    </lineage>
</organism>
<dbReference type="AlphaFoldDB" id="A0A4R6TAZ3"/>
<proteinExistence type="predicted"/>
<dbReference type="SUPFAM" id="SSF53756">
    <property type="entry name" value="UDP-Glycosyltransferase/glycogen phosphorylase"/>
    <property type="match status" value="1"/>
</dbReference>